<organism evidence="1">
    <name type="scientific">Candidatus Kentrum eta</name>
    <dbReference type="NCBI Taxonomy" id="2126337"/>
    <lineage>
        <taxon>Bacteria</taxon>
        <taxon>Pseudomonadati</taxon>
        <taxon>Pseudomonadota</taxon>
        <taxon>Gammaproteobacteria</taxon>
        <taxon>Candidatus Kentrum</taxon>
    </lineage>
</organism>
<reference evidence="1" key="1">
    <citation type="submission" date="2019-02" db="EMBL/GenBank/DDBJ databases">
        <authorList>
            <person name="Gruber-Vodicka R. H."/>
            <person name="Seah K. B. B."/>
        </authorList>
    </citation>
    <scope>NUCLEOTIDE SEQUENCE</scope>
    <source>
        <strain evidence="1">BECK_SA2B15</strain>
    </source>
</reference>
<dbReference type="AlphaFoldDB" id="A0A450UE72"/>
<evidence type="ECO:0000313" key="1">
    <source>
        <dbReference type="EMBL" id="VFJ90806.1"/>
    </source>
</evidence>
<proteinExistence type="predicted"/>
<sequence length="58" mass="6951">MVGSYHQWSIELKRCRSETRFWVDEVGNYKVTIDVLVYWKVLKRVQEVTRPFGLCDEG</sequence>
<accession>A0A450UE72</accession>
<name>A0A450UE72_9GAMM</name>
<dbReference type="EMBL" id="CAADFG010000024">
    <property type="protein sequence ID" value="VFJ90806.1"/>
    <property type="molecule type" value="Genomic_DNA"/>
</dbReference>
<gene>
    <name evidence="1" type="ORF">BECKH772A_GA0070896_100245</name>
</gene>
<protein>
    <submittedName>
        <fullName evidence="1">Uncharacterized protein</fullName>
    </submittedName>
</protein>